<dbReference type="Proteomes" id="UP000198583">
    <property type="component" value="Unassembled WGS sequence"/>
</dbReference>
<reference evidence="2" key="1">
    <citation type="submission" date="2016-10" db="EMBL/GenBank/DDBJ databases">
        <authorList>
            <person name="Varghese N."/>
            <person name="Submissions S."/>
        </authorList>
    </citation>
    <scope>NUCLEOTIDE SEQUENCE [LARGE SCALE GENOMIC DNA]</scope>
    <source>
        <strain evidence="2">DSM 44232</strain>
    </source>
</reference>
<name>A0A1I6FCL9_9PSEU</name>
<keyword evidence="2" id="KW-1185">Reference proteome</keyword>
<organism evidence="1 2">
    <name type="scientific">Lentzea waywayandensis</name>
    <dbReference type="NCBI Taxonomy" id="84724"/>
    <lineage>
        <taxon>Bacteria</taxon>
        <taxon>Bacillati</taxon>
        <taxon>Actinomycetota</taxon>
        <taxon>Actinomycetes</taxon>
        <taxon>Pseudonocardiales</taxon>
        <taxon>Pseudonocardiaceae</taxon>
        <taxon>Lentzea</taxon>
    </lineage>
</organism>
<dbReference type="EMBL" id="FOYL01000011">
    <property type="protein sequence ID" value="SFR27739.1"/>
    <property type="molecule type" value="Genomic_DNA"/>
</dbReference>
<accession>A0A1I6FCL9</accession>
<protein>
    <submittedName>
        <fullName evidence="1">Uncharacterized protein</fullName>
    </submittedName>
</protein>
<sequence>MWGEQTPRWIDSTRFPEAVIAAIEALPPGEDLFVVKDGVPIAKISEASGTFRVETPNSDENPSGTYDDVTVVATAMTLSSSARSTLSAQLGSNYIVLDMYSAPASAEVLLIPPLSPQLIGSLRQMFPKARVVIAEVEDRELGVVYEGPVRRLLNAGADVYFPPNTIPGLAKQLDRTIVQFNQIAAAETSAPLVIESAQDRESTESE</sequence>
<gene>
    <name evidence="1" type="ORF">SAMN04488564_111206</name>
</gene>
<dbReference type="OrthoDB" id="3823529at2"/>
<dbReference type="AlphaFoldDB" id="A0A1I6FCL9"/>
<evidence type="ECO:0000313" key="1">
    <source>
        <dbReference type="EMBL" id="SFR27739.1"/>
    </source>
</evidence>
<evidence type="ECO:0000313" key="2">
    <source>
        <dbReference type="Proteomes" id="UP000198583"/>
    </source>
</evidence>
<proteinExistence type="predicted"/>